<proteinExistence type="predicted"/>
<comment type="caution">
    <text evidence="1">The sequence shown here is derived from an EMBL/GenBank/DDBJ whole genome shotgun (WGS) entry which is preliminary data.</text>
</comment>
<dbReference type="EMBL" id="JAFBER010000006">
    <property type="protein sequence ID" value="MBM7645066.1"/>
    <property type="molecule type" value="Genomic_DNA"/>
</dbReference>
<name>A0ABS2PYW8_9BACL</name>
<dbReference type="RefSeq" id="WP_205003012.1">
    <property type="nucleotide sequence ID" value="NZ_JAFBER010000006.1"/>
</dbReference>
<dbReference type="Pfam" id="PF08863">
    <property type="entry name" value="YolD"/>
    <property type="match status" value="1"/>
</dbReference>
<reference evidence="1 2" key="1">
    <citation type="submission" date="2021-01" db="EMBL/GenBank/DDBJ databases">
        <title>Genomic Encyclopedia of Type Strains, Phase IV (KMG-IV): sequencing the most valuable type-strain genomes for metagenomic binning, comparative biology and taxonomic classification.</title>
        <authorList>
            <person name="Goeker M."/>
        </authorList>
    </citation>
    <scope>NUCLEOTIDE SEQUENCE [LARGE SCALE GENOMIC DNA]</scope>
    <source>
        <strain evidence="1 2">DSM 28236</strain>
    </source>
</reference>
<gene>
    <name evidence="1" type="ORF">JOD45_001277</name>
</gene>
<dbReference type="InterPro" id="IPR014962">
    <property type="entry name" value="YolD"/>
</dbReference>
<protein>
    <recommendedName>
        <fullName evidence="3">YolD-like protein</fullName>
    </recommendedName>
</protein>
<evidence type="ECO:0000313" key="2">
    <source>
        <dbReference type="Proteomes" id="UP000808914"/>
    </source>
</evidence>
<evidence type="ECO:0008006" key="3">
    <source>
        <dbReference type="Google" id="ProtNLM"/>
    </source>
</evidence>
<dbReference type="PANTHER" id="PTHR40051:SF1">
    <property type="entry name" value="YOLD-LIKE FAMILY PROTEIN"/>
    <property type="match status" value="1"/>
</dbReference>
<dbReference type="PANTHER" id="PTHR40051">
    <property type="entry name" value="IG HYPOTHETICAL 15966"/>
    <property type="match status" value="1"/>
</dbReference>
<evidence type="ECO:0000313" key="1">
    <source>
        <dbReference type="EMBL" id="MBM7645066.1"/>
    </source>
</evidence>
<dbReference type="Proteomes" id="UP000808914">
    <property type="component" value="Unassembled WGS sequence"/>
</dbReference>
<keyword evidence="2" id="KW-1185">Reference proteome</keyword>
<sequence>MLPEHINALRKRKIEQKKVEKPILDEQEWEIIEQNIAYAMGETLPLEIRYFRDGFIITLVGFALYFDTPNKILRFEDKNGDRRNLFFGNILGAEISDEKIRPYVDSLDC</sequence>
<organism evidence="1 2">
    <name type="scientific">Scopulibacillus daqui</name>
    <dbReference type="NCBI Taxonomy" id="1469162"/>
    <lineage>
        <taxon>Bacteria</taxon>
        <taxon>Bacillati</taxon>
        <taxon>Bacillota</taxon>
        <taxon>Bacilli</taxon>
        <taxon>Bacillales</taxon>
        <taxon>Sporolactobacillaceae</taxon>
        <taxon>Scopulibacillus</taxon>
    </lineage>
</organism>
<accession>A0ABS2PYW8</accession>